<dbReference type="PANTHER" id="PTHR10088">
    <property type="entry name" value="GLUCOKINASE REGULATORY PROTEIN"/>
    <property type="match status" value="1"/>
</dbReference>
<organism evidence="5 6">
    <name type="scientific">Actinorhabdospora filicis</name>
    <dbReference type="NCBI Taxonomy" id="1785913"/>
    <lineage>
        <taxon>Bacteria</taxon>
        <taxon>Bacillati</taxon>
        <taxon>Actinomycetota</taxon>
        <taxon>Actinomycetes</taxon>
        <taxon>Micromonosporales</taxon>
        <taxon>Micromonosporaceae</taxon>
        <taxon>Actinorhabdospora</taxon>
    </lineage>
</organism>
<keyword evidence="2 3" id="KW-0119">Carbohydrate metabolism</keyword>
<dbReference type="NCBIfam" id="TIGR00274">
    <property type="entry name" value="N-acetylmuramic acid 6-phosphate etherase"/>
    <property type="match status" value="1"/>
</dbReference>
<dbReference type="GO" id="GO:0016835">
    <property type="term" value="F:carbon-oxygen lyase activity"/>
    <property type="evidence" value="ECO:0007669"/>
    <property type="project" value="UniProtKB-UniRule"/>
</dbReference>
<dbReference type="EMBL" id="BSTX01000001">
    <property type="protein sequence ID" value="GLZ77023.1"/>
    <property type="molecule type" value="Genomic_DNA"/>
</dbReference>
<comment type="miscellaneous">
    <text evidence="3">A lyase-type mechanism (elimination/hydration) is suggested for the cleavage of the lactyl ether bond of MurNAc 6-phosphate, with the formation of an alpha,beta-unsaturated aldehyde intermediate with (E)-stereochemistry, followed by the syn addition of water to give product.</text>
</comment>
<dbReference type="CDD" id="cd05007">
    <property type="entry name" value="SIS_Etherase"/>
    <property type="match status" value="1"/>
</dbReference>
<dbReference type="PANTHER" id="PTHR10088:SF4">
    <property type="entry name" value="GLUCOKINASE REGULATORY PROTEIN"/>
    <property type="match status" value="1"/>
</dbReference>
<dbReference type="NCBIfam" id="NF009222">
    <property type="entry name" value="PRK12570.1"/>
    <property type="match status" value="1"/>
</dbReference>
<dbReference type="GO" id="GO:0009254">
    <property type="term" value="P:peptidoglycan turnover"/>
    <property type="evidence" value="ECO:0007669"/>
    <property type="project" value="TreeGrafter"/>
</dbReference>
<dbReference type="RefSeq" id="WP_285662161.1">
    <property type="nucleotide sequence ID" value="NZ_BSTX01000001.1"/>
</dbReference>
<evidence type="ECO:0000256" key="2">
    <source>
        <dbReference type="ARBA" id="ARBA00023277"/>
    </source>
</evidence>
<evidence type="ECO:0000259" key="4">
    <source>
        <dbReference type="PROSITE" id="PS51464"/>
    </source>
</evidence>
<comment type="similarity">
    <text evidence="3">Belongs to the GCKR-like family. MurNAc-6-P etherase subfamily.</text>
</comment>
<dbReference type="GO" id="GO:0046348">
    <property type="term" value="P:amino sugar catabolic process"/>
    <property type="evidence" value="ECO:0007669"/>
    <property type="project" value="InterPro"/>
</dbReference>
<dbReference type="Gene3D" id="3.40.50.10490">
    <property type="entry name" value="Glucose-6-phosphate isomerase like protein, domain 1"/>
    <property type="match status" value="1"/>
</dbReference>
<evidence type="ECO:0000313" key="5">
    <source>
        <dbReference type="EMBL" id="GLZ77023.1"/>
    </source>
</evidence>
<gene>
    <name evidence="3 5" type="primary">murQ</name>
    <name evidence="5" type="ORF">Afil01_18300</name>
</gene>
<dbReference type="InterPro" id="IPR005486">
    <property type="entry name" value="Glucokinase_regulatory_CS"/>
</dbReference>
<proteinExistence type="inferred from homology"/>
<dbReference type="HAMAP" id="MF_00068">
    <property type="entry name" value="MurQ"/>
    <property type="match status" value="1"/>
</dbReference>
<accession>A0A9W6SJA0</accession>
<dbReference type="InterPro" id="IPR001347">
    <property type="entry name" value="SIS_dom"/>
</dbReference>
<dbReference type="EC" id="4.2.1.126" evidence="3"/>
<keyword evidence="1 3" id="KW-0456">Lyase</keyword>
<name>A0A9W6SJA0_9ACTN</name>
<comment type="catalytic activity">
    <reaction evidence="3">
        <text>N-acetyl-D-muramate 6-phosphate + H2O = N-acetyl-D-glucosamine 6-phosphate + (R)-lactate</text>
        <dbReference type="Rhea" id="RHEA:26410"/>
        <dbReference type="ChEBI" id="CHEBI:15377"/>
        <dbReference type="ChEBI" id="CHEBI:16004"/>
        <dbReference type="ChEBI" id="CHEBI:57513"/>
        <dbReference type="ChEBI" id="CHEBI:58722"/>
        <dbReference type="EC" id="4.2.1.126"/>
    </reaction>
</comment>
<dbReference type="GO" id="GO:0097367">
    <property type="term" value="F:carbohydrate derivative binding"/>
    <property type="evidence" value="ECO:0007669"/>
    <property type="project" value="InterPro"/>
</dbReference>
<comment type="subunit">
    <text evidence="3">Homodimer.</text>
</comment>
<dbReference type="GO" id="GO:0016803">
    <property type="term" value="F:ether hydrolase activity"/>
    <property type="evidence" value="ECO:0007669"/>
    <property type="project" value="TreeGrafter"/>
</dbReference>
<sequence>MTTVDDAAALAELGTEQADARYAHIDRMSVAELAATMNDADATVAQTVHRALPQIAAAIEALVPRLESGGRIRYFGAGTAGRMAVVDASECPPTYGTSPEFVKAILAGGPSALVNSAEGAEDDEAAGAAAVDAERVGPSDVVVGIAASGRTPFVLAALARARELGALTIGIACNTGSRLAGEADFGIDIPVGPEVVAGSTRLKSGTAQKMVLNMISTITMVRLGKTYGNRMVDMQILNEKLAVRAARMVAEITGVGLPEAEAALARAGRNTKLAVVMLERSVDVEEGAALLARAGGRLGVALGG</sequence>
<dbReference type="PROSITE" id="PS51464">
    <property type="entry name" value="SIS"/>
    <property type="match status" value="1"/>
</dbReference>
<dbReference type="InterPro" id="IPR040190">
    <property type="entry name" value="MURQ/GCKR"/>
</dbReference>
<dbReference type="InterPro" id="IPR046348">
    <property type="entry name" value="SIS_dom_sf"/>
</dbReference>
<dbReference type="Gene3D" id="1.10.8.1080">
    <property type="match status" value="1"/>
</dbReference>
<keyword evidence="6" id="KW-1185">Reference proteome</keyword>
<protein>
    <recommendedName>
        <fullName evidence="3">N-acetylmuramic acid 6-phosphate etherase</fullName>
        <shortName evidence="3">MurNAc-6-P etherase</shortName>
        <ecNumber evidence="3">4.2.1.126</ecNumber>
    </recommendedName>
    <alternativeName>
        <fullName evidence="3">N-acetylmuramic acid 6-phosphate hydrolase</fullName>
    </alternativeName>
    <alternativeName>
        <fullName evidence="3">N-acetylmuramic acid 6-phosphate lyase</fullName>
    </alternativeName>
</protein>
<reference evidence="5" key="1">
    <citation type="submission" date="2023-03" db="EMBL/GenBank/DDBJ databases">
        <title>Actinorhabdospora filicis NBRC 111898.</title>
        <authorList>
            <person name="Ichikawa N."/>
            <person name="Sato H."/>
            <person name="Tonouchi N."/>
        </authorList>
    </citation>
    <scope>NUCLEOTIDE SEQUENCE</scope>
    <source>
        <strain evidence="5">NBRC 111898</strain>
    </source>
</reference>
<dbReference type="NCBIfam" id="NF003915">
    <property type="entry name" value="PRK05441.1"/>
    <property type="match status" value="1"/>
</dbReference>
<comment type="caution">
    <text evidence="5">The sequence shown here is derived from an EMBL/GenBank/DDBJ whole genome shotgun (WGS) entry which is preliminary data.</text>
</comment>
<dbReference type="FunFam" id="3.40.50.10490:FF:000014">
    <property type="entry name" value="N-acetylmuramic acid 6-phosphate etherase"/>
    <property type="match status" value="1"/>
</dbReference>
<dbReference type="InterPro" id="IPR005488">
    <property type="entry name" value="Etherase_MurQ"/>
</dbReference>
<dbReference type="SUPFAM" id="SSF53697">
    <property type="entry name" value="SIS domain"/>
    <property type="match status" value="1"/>
</dbReference>
<evidence type="ECO:0000313" key="6">
    <source>
        <dbReference type="Proteomes" id="UP001165079"/>
    </source>
</evidence>
<dbReference type="Proteomes" id="UP001165079">
    <property type="component" value="Unassembled WGS sequence"/>
</dbReference>
<evidence type="ECO:0000256" key="3">
    <source>
        <dbReference type="HAMAP-Rule" id="MF_00068"/>
    </source>
</evidence>
<dbReference type="Pfam" id="PF22645">
    <property type="entry name" value="GKRP_SIS_N"/>
    <property type="match status" value="1"/>
</dbReference>
<comment type="pathway">
    <text evidence="3">Amino-sugar metabolism; N-acetylmuramate degradation.</text>
</comment>
<comment type="function">
    <text evidence="3">Specifically catalyzes the cleavage of the D-lactyl ether substituent of MurNAc 6-phosphate, producing GlcNAc 6-phosphate and D-lactate.</text>
</comment>
<evidence type="ECO:0000256" key="1">
    <source>
        <dbReference type="ARBA" id="ARBA00023239"/>
    </source>
</evidence>
<dbReference type="PROSITE" id="PS01272">
    <property type="entry name" value="GCKR"/>
    <property type="match status" value="1"/>
</dbReference>
<dbReference type="AlphaFoldDB" id="A0A9W6SJA0"/>
<feature type="domain" description="SIS" evidence="4">
    <location>
        <begin position="62"/>
        <end position="225"/>
    </location>
</feature>
<feature type="active site" evidence="3">
    <location>
        <position position="121"/>
    </location>
</feature>
<feature type="active site" description="Proton donor" evidence="3">
    <location>
        <position position="90"/>
    </location>
</feature>